<dbReference type="PANTHER" id="PTHR42928:SF5">
    <property type="entry name" value="BLR1237 PROTEIN"/>
    <property type="match status" value="1"/>
</dbReference>
<dbReference type="CDD" id="cd13578">
    <property type="entry name" value="PBP2_Bug27"/>
    <property type="match status" value="1"/>
</dbReference>
<protein>
    <submittedName>
        <fullName evidence="2">Tripartite tricarboxylate transporter substrate binding protein</fullName>
    </submittedName>
</protein>
<accession>A0ABP3QEC6</accession>
<dbReference type="Gene3D" id="3.40.190.150">
    <property type="entry name" value="Bordetella uptake gene, domain 1"/>
    <property type="match status" value="1"/>
</dbReference>
<evidence type="ECO:0000256" key="1">
    <source>
        <dbReference type="ARBA" id="ARBA00006987"/>
    </source>
</evidence>
<evidence type="ECO:0000313" key="3">
    <source>
        <dbReference type="Proteomes" id="UP001501588"/>
    </source>
</evidence>
<reference evidence="3" key="1">
    <citation type="journal article" date="2019" name="Int. J. Syst. Evol. Microbiol.">
        <title>The Global Catalogue of Microorganisms (GCM) 10K type strain sequencing project: providing services to taxonomists for standard genome sequencing and annotation.</title>
        <authorList>
            <consortium name="The Broad Institute Genomics Platform"/>
            <consortium name="The Broad Institute Genome Sequencing Center for Infectious Disease"/>
            <person name="Wu L."/>
            <person name="Ma J."/>
        </authorList>
    </citation>
    <scope>NUCLEOTIDE SEQUENCE [LARGE SCALE GENOMIC DNA]</scope>
    <source>
        <strain evidence="3">JCM 9933</strain>
    </source>
</reference>
<dbReference type="EMBL" id="BAAAFZ010000046">
    <property type="protein sequence ID" value="GAA0589229.1"/>
    <property type="molecule type" value="Genomic_DNA"/>
</dbReference>
<keyword evidence="3" id="KW-1185">Reference proteome</keyword>
<organism evidence="2 3">
    <name type="scientific">Craurococcus roseus</name>
    <dbReference type="NCBI Taxonomy" id="77585"/>
    <lineage>
        <taxon>Bacteria</taxon>
        <taxon>Pseudomonadati</taxon>
        <taxon>Pseudomonadota</taxon>
        <taxon>Alphaproteobacteria</taxon>
        <taxon>Acetobacterales</taxon>
        <taxon>Acetobacteraceae</taxon>
        <taxon>Craurococcus</taxon>
    </lineage>
</organism>
<dbReference type="PIRSF" id="PIRSF017082">
    <property type="entry name" value="YflP"/>
    <property type="match status" value="1"/>
</dbReference>
<comment type="caution">
    <text evidence="2">The sequence shown here is derived from an EMBL/GenBank/DDBJ whole genome shotgun (WGS) entry which is preliminary data.</text>
</comment>
<comment type="similarity">
    <text evidence="1">Belongs to the UPF0065 (bug) family.</text>
</comment>
<dbReference type="InterPro" id="IPR005064">
    <property type="entry name" value="BUG"/>
</dbReference>
<dbReference type="InterPro" id="IPR042100">
    <property type="entry name" value="Bug_dom1"/>
</dbReference>
<name>A0ABP3QEC6_9PROT</name>
<gene>
    <name evidence="2" type="ORF">GCM10009416_29750</name>
</gene>
<sequence>MPAGGNVGRNDGREGDMTINRRAALAAPFVLAAGRSDAGAQTAAFPNRAVRIIVPYTPGGVSDITARLIAEPLAAAWGQPVPVENRAGADGVIGTEAIAKSPPDGHVLGLVSVGHPVNAAFYRLPFDTMRDFSFVTQTTSTPLVLCAAKGFAASTPAELVAHAKRNPGVTFAGTSGVVRLAPVLFAQRAGVEMTYVPYRGSTQAHPDLMAGRVDVMFDTVPAALPHLQSGALKALATTGAKRAPQLPDTPTVAEAFMPDFEASTWGMVIAPANLPAPVLAKLNADCAAALRRPEVVERHRTLGAEVVTSAPGEARRFCEAEMRKWGDAARKAGIQPQ</sequence>
<dbReference type="PANTHER" id="PTHR42928">
    <property type="entry name" value="TRICARBOXYLATE-BINDING PROTEIN"/>
    <property type="match status" value="1"/>
</dbReference>
<dbReference type="SUPFAM" id="SSF53850">
    <property type="entry name" value="Periplasmic binding protein-like II"/>
    <property type="match status" value="1"/>
</dbReference>
<proteinExistence type="inferred from homology"/>
<dbReference type="Proteomes" id="UP001501588">
    <property type="component" value="Unassembled WGS sequence"/>
</dbReference>
<dbReference type="Gene3D" id="3.40.190.10">
    <property type="entry name" value="Periplasmic binding protein-like II"/>
    <property type="match status" value="1"/>
</dbReference>
<dbReference type="Pfam" id="PF03401">
    <property type="entry name" value="TctC"/>
    <property type="match status" value="1"/>
</dbReference>
<evidence type="ECO:0000313" key="2">
    <source>
        <dbReference type="EMBL" id="GAA0589229.1"/>
    </source>
</evidence>